<gene>
    <name evidence="1" type="ORF">CFter6_1986</name>
</gene>
<dbReference type="PATRIC" id="fig|158899.10.peg.1988"/>
<dbReference type="Gene3D" id="3.40.50.880">
    <property type="match status" value="1"/>
</dbReference>
<protein>
    <submittedName>
        <fullName evidence="1">DJ-1/PfpI family protein</fullName>
    </submittedName>
</protein>
<dbReference type="InterPro" id="IPR032633">
    <property type="entry name" value="ThiJ-like"/>
</dbReference>
<accession>A0A127PA23</accession>
<dbReference type="RefSeq" id="WP_061539677.1">
    <property type="nucleotide sequence ID" value="NZ_CP013232.1"/>
</dbReference>
<dbReference type="EMBL" id="CP013232">
    <property type="protein sequence ID" value="AMO94679.1"/>
    <property type="molecule type" value="Genomic_DNA"/>
</dbReference>
<dbReference type="PANTHER" id="PTHR43068">
    <property type="entry name" value="SLR1854 PROTEIN"/>
    <property type="match status" value="1"/>
</dbReference>
<name>A0A127PA23_9BURK</name>
<organism evidence="1">
    <name type="scientific">Collimonas fungivorans</name>
    <dbReference type="NCBI Taxonomy" id="158899"/>
    <lineage>
        <taxon>Bacteria</taxon>
        <taxon>Pseudomonadati</taxon>
        <taxon>Pseudomonadota</taxon>
        <taxon>Betaproteobacteria</taxon>
        <taxon>Burkholderiales</taxon>
        <taxon>Oxalobacteraceae</taxon>
        <taxon>Collimonas</taxon>
    </lineage>
</organism>
<evidence type="ECO:0000313" key="1">
    <source>
        <dbReference type="EMBL" id="AMO94679.1"/>
    </source>
</evidence>
<proteinExistence type="predicted"/>
<dbReference type="Pfam" id="PF17124">
    <property type="entry name" value="ThiJ_like"/>
    <property type="match status" value="1"/>
</dbReference>
<evidence type="ECO:0000313" key="2">
    <source>
        <dbReference type="Proteomes" id="UP000072421"/>
    </source>
</evidence>
<dbReference type="InterPro" id="IPR029062">
    <property type="entry name" value="Class_I_gatase-like"/>
</dbReference>
<dbReference type="AlphaFoldDB" id="A0A127PA23"/>
<sequence length="308" mass="33516">MNPIRKTVLIPLPSLDFDPSEVAVSWRILTSRGHQVVFATPDGKVAEADPLMLSGEGLDAWGWIPLLKKIKLLGLALRANTAARADYAALAGDSAFQAPLAYAELDVARYDGLLLPGGHRARGMLAYLESQPLQDFTGAFFESGKPVAAICHGVVLAARSRSPRSGKSALHGRKTTALTWKLERSAWNLMKFCGRFWDPAYYRTYGEQVGEAAGYRGVQAEVTRALAQPGDFIDIAAGAPNHFRKSSGLFRDSADDSRPAFVVQDGNYVSARWPGDVHRFAAAFSLLLEDGLPACGPPDRRPPDRRPR</sequence>
<dbReference type="Proteomes" id="UP000072421">
    <property type="component" value="Chromosome"/>
</dbReference>
<dbReference type="PANTHER" id="PTHR43068:SF1">
    <property type="entry name" value="SLR1854 PROTEIN"/>
    <property type="match status" value="1"/>
</dbReference>
<reference evidence="1 2" key="1">
    <citation type="submission" date="2015-11" db="EMBL/GenBank/DDBJ databases">
        <title>Exploring the genomic traits of fungus-feeding bacterial genus Collimonas.</title>
        <authorList>
            <person name="Song C."/>
            <person name="Schmidt R."/>
            <person name="de Jager V."/>
            <person name="Krzyzanowska D."/>
            <person name="Jongedijk E."/>
            <person name="Cankar K."/>
            <person name="Beekwilder J."/>
            <person name="van Veen A."/>
            <person name="de Boer W."/>
            <person name="van Veen J.A."/>
            <person name="Garbeva P."/>
        </authorList>
    </citation>
    <scope>NUCLEOTIDE SEQUENCE [LARGE SCALE GENOMIC DNA]</scope>
    <source>
        <strain evidence="1 2">Ter6</strain>
    </source>
</reference>
<dbReference type="SUPFAM" id="SSF52317">
    <property type="entry name" value="Class I glutamine amidotransferase-like"/>
    <property type="match status" value="1"/>
</dbReference>
<dbReference type="OrthoDB" id="9792284at2"/>